<accession>A0AAU7GZY5</accession>
<evidence type="ECO:0008006" key="2">
    <source>
        <dbReference type="Google" id="ProtNLM"/>
    </source>
</evidence>
<protein>
    <recommendedName>
        <fullName evidence="2">Tail assembly chaperone</fullName>
    </recommendedName>
</protein>
<name>A0AAU7GZY5_9CAUD</name>
<dbReference type="EMBL" id="PP750868">
    <property type="protein sequence ID" value="XBM95183.1"/>
    <property type="molecule type" value="Genomic_DNA"/>
</dbReference>
<sequence>MGKNLERWQQEMRRLWEEADIPFGSFLEYMDYLLMKEFSKDASGILWTLFFYFDTIPGKPLTPRELLQFWGALTEEERLFVMLEFT</sequence>
<gene>
    <name evidence="1" type="ORF">Scarif_00074</name>
</gene>
<organism evidence="1">
    <name type="scientific">Streptomyces phage Scarif</name>
    <dbReference type="NCBI Taxonomy" id="3158858"/>
    <lineage>
        <taxon>Viruses</taxon>
        <taxon>Duplodnaviria</taxon>
        <taxon>Heunggongvirae</taxon>
        <taxon>Uroviricota</taxon>
        <taxon>Caudoviricetes</taxon>
    </lineage>
</organism>
<proteinExistence type="predicted"/>
<reference evidence="1" key="1">
    <citation type="submission" date="2024-05" db="EMBL/GenBank/DDBJ databases">
        <title>Isolation and characterization of the new Streptomyces phages Kamino, Geonosis, Abafar and Scarif infecting a broad range of host species.</title>
        <authorList>
            <person name="Rackow B."/>
            <person name="Rolland C."/>
            <person name="Mohnen I."/>
            <person name="Wittmann J."/>
            <person name="Muesken M."/>
            <person name="Overmann J."/>
            <person name="Frunzke J."/>
        </authorList>
    </citation>
    <scope>NUCLEOTIDE SEQUENCE</scope>
</reference>
<evidence type="ECO:0000313" key="1">
    <source>
        <dbReference type="EMBL" id="XBM95183.1"/>
    </source>
</evidence>